<dbReference type="AlphaFoldDB" id="A0A402BYS1"/>
<dbReference type="Proteomes" id="UP000287519">
    <property type="component" value="Unassembled WGS sequence"/>
</dbReference>
<keyword evidence="3" id="KW-0520">NAD</keyword>
<proteinExistence type="inferred from homology"/>
<evidence type="ECO:0000256" key="4">
    <source>
        <dbReference type="RuleBase" id="RU000363"/>
    </source>
</evidence>
<dbReference type="PRINTS" id="PR00080">
    <property type="entry name" value="SDRFAMILY"/>
</dbReference>
<protein>
    <submittedName>
        <fullName evidence="5">3-oxoacyl-[acyl-carrier protein] reductase</fullName>
    </submittedName>
</protein>
<comment type="caution">
    <text evidence="5">The sequence shown here is derived from an EMBL/GenBank/DDBJ whole genome shotgun (WGS) entry which is preliminary data.</text>
</comment>
<dbReference type="Gene3D" id="3.40.50.720">
    <property type="entry name" value="NAD(P)-binding Rossmann-like Domain"/>
    <property type="match status" value="1"/>
</dbReference>
<dbReference type="CDD" id="cd05233">
    <property type="entry name" value="SDR_c"/>
    <property type="match status" value="1"/>
</dbReference>
<dbReference type="SUPFAM" id="SSF51735">
    <property type="entry name" value="NAD(P)-binding Rossmann-fold domains"/>
    <property type="match status" value="1"/>
</dbReference>
<dbReference type="NCBIfam" id="TIGR03971">
    <property type="entry name" value="SDR_subfam_1"/>
    <property type="match status" value="1"/>
</dbReference>
<sequence>MTPQEQNVTSPQRFENKVVFVTGAARGQGRAEAVRFASEGADVIAIDACTEFASTPYPGATRDDLAETVRLVESTGRRIVAATADVRDFDGLSRALADGIDRLGRLDVVIANAGICSGALSWEITAEQWQETVDVNLTGTFHTAKAAIPYLIEQGEGGAVVFTSSVSGLKGTPFTGHYVATKHGITGLAKTMANELGEHRIRVNTVHPAGVDTGMKMRDLHPLIVKYASTLGSIYQNTLPYTITQPEDVAAVVAWVCSDEAKYITGAQIPVDLGNLIR</sequence>
<dbReference type="EMBL" id="BHYM01000002">
    <property type="protein sequence ID" value="GCE36490.1"/>
    <property type="molecule type" value="Genomic_DNA"/>
</dbReference>
<evidence type="ECO:0000256" key="3">
    <source>
        <dbReference type="ARBA" id="ARBA00023027"/>
    </source>
</evidence>
<dbReference type="NCBIfam" id="NF009467">
    <property type="entry name" value="PRK12826.1-3"/>
    <property type="match status" value="1"/>
</dbReference>
<evidence type="ECO:0000313" key="5">
    <source>
        <dbReference type="EMBL" id="GCE36490.1"/>
    </source>
</evidence>
<dbReference type="InterPro" id="IPR020904">
    <property type="entry name" value="Sc_DH/Rdtase_CS"/>
</dbReference>
<dbReference type="InterPro" id="IPR002347">
    <property type="entry name" value="SDR_fam"/>
</dbReference>
<accession>A0A402BYS1</accession>
<dbReference type="PRINTS" id="PR00081">
    <property type="entry name" value="GDHRDH"/>
</dbReference>
<dbReference type="PROSITE" id="PS00061">
    <property type="entry name" value="ADH_SHORT"/>
    <property type="match status" value="1"/>
</dbReference>
<dbReference type="InterPro" id="IPR023985">
    <property type="entry name" value="SDR_subfam_1"/>
</dbReference>
<organism evidence="5 6">
    <name type="scientific">Rhodococcus wratislaviensis</name>
    <name type="common">Tsukamurella wratislaviensis</name>
    <dbReference type="NCBI Taxonomy" id="44752"/>
    <lineage>
        <taxon>Bacteria</taxon>
        <taxon>Bacillati</taxon>
        <taxon>Actinomycetota</taxon>
        <taxon>Actinomycetes</taxon>
        <taxon>Mycobacteriales</taxon>
        <taxon>Nocardiaceae</taxon>
        <taxon>Rhodococcus</taxon>
    </lineage>
</organism>
<keyword evidence="2" id="KW-0560">Oxidoreductase</keyword>
<comment type="similarity">
    <text evidence="1 4">Belongs to the short-chain dehydrogenases/reductases (SDR) family.</text>
</comment>
<dbReference type="PANTHER" id="PTHR24321:SF8">
    <property type="entry name" value="ESTRADIOL 17-BETA-DEHYDROGENASE 8-RELATED"/>
    <property type="match status" value="1"/>
</dbReference>
<dbReference type="Pfam" id="PF00106">
    <property type="entry name" value="adh_short"/>
    <property type="match status" value="1"/>
</dbReference>
<gene>
    <name evidence="5" type="ORF">Rhow_001856</name>
</gene>
<dbReference type="PANTHER" id="PTHR24321">
    <property type="entry name" value="DEHYDROGENASES, SHORT CHAIN"/>
    <property type="match status" value="1"/>
</dbReference>
<name>A0A402BYS1_RHOWR</name>
<dbReference type="FunFam" id="3.40.50.720:FF:000084">
    <property type="entry name" value="Short-chain dehydrogenase reductase"/>
    <property type="match status" value="1"/>
</dbReference>
<evidence type="ECO:0000256" key="1">
    <source>
        <dbReference type="ARBA" id="ARBA00006484"/>
    </source>
</evidence>
<dbReference type="GO" id="GO:0016491">
    <property type="term" value="F:oxidoreductase activity"/>
    <property type="evidence" value="ECO:0007669"/>
    <property type="project" value="UniProtKB-KW"/>
</dbReference>
<evidence type="ECO:0000256" key="2">
    <source>
        <dbReference type="ARBA" id="ARBA00023002"/>
    </source>
</evidence>
<dbReference type="InterPro" id="IPR036291">
    <property type="entry name" value="NAD(P)-bd_dom_sf"/>
</dbReference>
<evidence type="ECO:0000313" key="6">
    <source>
        <dbReference type="Proteomes" id="UP000287519"/>
    </source>
</evidence>
<reference evidence="5 6" key="1">
    <citation type="submission" date="2018-11" db="EMBL/GenBank/DDBJ databases">
        <title>Microbial catabolism of amino acid.</title>
        <authorList>
            <person name="Hibi M."/>
            <person name="Ogawa J."/>
        </authorList>
    </citation>
    <scope>NUCLEOTIDE SEQUENCE [LARGE SCALE GENOMIC DNA]</scope>
    <source>
        <strain evidence="5 6">C31-06</strain>
    </source>
</reference>
<keyword evidence="6" id="KW-1185">Reference proteome</keyword>